<keyword evidence="1" id="KW-0472">Membrane</keyword>
<dbReference type="NCBIfam" id="TIGR00277">
    <property type="entry name" value="HDIG"/>
    <property type="match status" value="1"/>
</dbReference>
<keyword evidence="1" id="KW-0812">Transmembrane</keyword>
<dbReference type="InterPro" id="IPR043128">
    <property type="entry name" value="Rev_trsase/Diguanyl_cyclase"/>
</dbReference>
<evidence type="ECO:0000256" key="1">
    <source>
        <dbReference type="SAM" id="Phobius"/>
    </source>
</evidence>
<evidence type="ECO:0000259" key="3">
    <source>
        <dbReference type="PROSITE" id="PS51831"/>
    </source>
</evidence>
<comment type="caution">
    <text evidence="5">The sequence shown here is derived from an EMBL/GenBank/DDBJ whole genome shotgun (WGS) entry which is preliminary data.</text>
</comment>
<dbReference type="PANTHER" id="PTHR45228">
    <property type="entry name" value="CYCLIC DI-GMP PHOSPHODIESTERASE TM_0186-RELATED"/>
    <property type="match status" value="1"/>
</dbReference>
<evidence type="ECO:0000259" key="2">
    <source>
        <dbReference type="PROSITE" id="PS50887"/>
    </source>
</evidence>
<dbReference type="SUPFAM" id="SSF55073">
    <property type="entry name" value="Nucleotide cyclase"/>
    <property type="match status" value="1"/>
</dbReference>
<feature type="transmembrane region" description="Helical" evidence="1">
    <location>
        <begin position="72"/>
        <end position="92"/>
    </location>
</feature>
<dbReference type="Gene3D" id="1.10.3210.10">
    <property type="entry name" value="Hypothetical protein af1432"/>
    <property type="match status" value="1"/>
</dbReference>
<gene>
    <name evidence="5" type="ORF">Heshes_25580</name>
</gene>
<protein>
    <recommendedName>
        <fullName evidence="7">Diguanylate cyclase (GGDEF) domain-containing protein/HDIG domain-containing protein</fullName>
    </recommendedName>
</protein>
<dbReference type="PANTHER" id="PTHR45228:SF1">
    <property type="entry name" value="CYCLIC DI-GMP PHOSPHODIESTERASE TM_0186"/>
    <property type="match status" value="1"/>
</dbReference>
<feature type="domain" description="HD" evidence="3">
    <location>
        <begin position="413"/>
        <end position="535"/>
    </location>
</feature>
<dbReference type="InterPro" id="IPR037522">
    <property type="entry name" value="HD_GYP_dom"/>
</dbReference>
<proteinExistence type="predicted"/>
<sequence length="615" mass="67998">MQNIARRRRPLFWFLLAIVIVGNLLIVDNLFDALHIHRMADPVAYFELMIISMFIAPWVVKMPSGASWRPGLPFLMLSIFMANPVFTALVALPSLTMITARERAKWWKYPQTYAHVGLGLYVAAQVYWGLADALAPSIFGRALAAFLALAVHLAVNRLVSAMIVALREGRTLWEQLGKVVRELHWGYFTTYLMIFIVALIPQGLRTVGIALAAVLQLSSFAAVARYTRIEKLQKSLTTDGLTGAENRYAWEWLCSHAGDAPFVGCVAVIDLDNFKLINDKYGHFKGDQILQALAEALGQTLAKSARLFRVGGDEWVIVDTRVGDPDVLMQSVRRAETQLALVAKPGDPVVELSVGIAVGPTDGTDLSALFRTADARMYEAKRARRVAMTGIEVTVPEAVLSLVIAIESKDSYTAGHSLRVAFYALKLAESLGVDSRGRKAVFRAGLVHDVGKIAIPDAVLNKPDRLEPEELFIIRKHPEIGHSMCAKLAFREEELQVIRHHHERWDGTGYPDGLAGEQIPFFARLTAVADVYDALTSARSYRRAWTHQEAMNYLADNRGLAFDPVCVDAWLQLCKDGPLHEQFPDWVGSGGIDVLSRYAMVQSAKEAGAAQSAHV</sequence>
<accession>A0AA37X748</accession>
<dbReference type="InterPro" id="IPR006674">
    <property type="entry name" value="HD_domain"/>
</dbReference>
<evidence type="ECO:0008006" key="7">
    <source>
        <dbReference type="Google" id="ProtNLM"/>
    </source>
</evidence>
<feature type="domain" description="HD-GYP" evidence="4">
    <location>
        <begin position="391"/>
        <end position="585"/>
    </location>
</feature>
<dbReference type="Pfam" id="PF00990">
    <property type="entry name" value="GGDEF"/>
    <property type="match status" value="1"/>
</dbReference>
<dbReference type="InterPro" id="IPR029787">
    <property type="entry name" value="Nucleotide_cyclase"/>
</dbReference>
<dbReference type="InterPro" id="IPR003607">
    <property type="entry name" value="HD/PDEase_dom"/>
</dbReference>
<dbReference type="CDD" id="cd01949">
    <property type="entry name" value="GGDEF"/>
    <property type="match status" value="1"/>
</dbReference>
<feature type="transmembrane region" description="Helical" evidence="1">
    <location>
        <begin position="12"/>
        <end position="31"/>
    </location>
</feature>
<dbReference type="PROSITE" id="PS51831">
    <property type="entry name" value="HD"/>
    <property type="match status" value="1"/>
</dbReference>
<dbReference type="InterPro" id="IPR006675">
    <property type="entry name" value="HDIG_dom"/>
</dbReference>
<feature type="transmembrane region" description="Helical" evidence="1">
    <location>
        <begin position="113"/>
        <end position="130"/>
    </location>
</feature>
<keyword evidence="1" id="KW-1133">Transmembrane helix</keyword>
<dbReference type="SMART" id="SM00471">
    <property type="entry name" value="HDc"/>
    <property type="match status" value="1"/>
</dbReference>
<dbReference type="PROSITE" id="PS50887">
    <property type="entry name" value="GGDEF"/>
    <property type="match status" value="1"/>
</dbReference>
<dbReference type="SUPFAM" id="SSF109604">
    <property type="entry name" value="HD-domain/PDEase-like"/>
    <property type="match status" value="1"/>
</dbReference>
<dbReference type="Gene3D" id="3.30.70.270">
    <property type="match status" value="1"/>
</dbReference>
<name>A0AA37X748_9BACL</name>
<reference evidence="5" key="1">
    <citation type="submission" date="2023-02" db="EMBL/GenBank/DDBJ databases">
        <title>Proposal of a novel subspecies: Alicyclobacillus hesperidum subspecies aegle.</title>
        <authorList>
            <person name="Goto K."/>
            <person name="Fujii T."/>
            <person name="Yasui K."/>
            <person name="Mochida K."/>
            <person name="Kato-Tanaka Y."/>
            <person name="Morohoshi S."/>
            <person name="An S.Y."/>
            <person name="Kasai H."/>
            <person name="Yokota A."/>
        </authorList>
    </citation>
    <scope>NUCLEOTIDE SEQUENCE</scope>
    <source>
        <strain evidence="5">DSM 12766</strain>
    </source>
</reference>
<feature type="transmembrane region" description="Helical" evidence="1">
    <location>
        <begin position="43"/>
        <end position="60"/>
    </location>
</feature>
<dbReference type="Pfam" id="PF13487">
    <property type="entry name" value="HD_5"/>
    <property type="match status" value="1"/>
</dbReference>
<dbReference type="Proteomes" id="UP001157137">
    <property type="component" value="Unassembled WGS sequence"/>
</dbReference>
<dbReference type="SMART" id="SM00267">
    <property type="entry name" value="GGDEF"/>
    <property type="match status" value="1"/>
</dbReference>
<dbReference type="RefSeq" id="WP_284228017.1">
    <property type="nucleotide sequence ID" value="NZ_BSRA01000018.1"/>
</dbReference>
<dbReference type="NCBIfam" id="TIGR00254">
    <property type="entry name" value="GGDEF"/>
    <property type="match status" value="1"/>
</dbReference>
<evidence type="ECO:0000313" key="6">
    <source>
        <dbReference type="Proteomes" id="UP001157137"/>
    </source>
</evidence>
<feature type="transmembrane region" description="Helical" evidence="1">
    <location>
        <begin position="185"/>
        <end position="201"/>
    </location>
</feature>
<evidence type="ECO:0000259" key="4">
    <source>
        <dbReference type="PROSITE" id="PS51832"/>
    </source>
</evidence>
<dbReference type="CDD" id="cd00077">
    <property type="entry name" value="HDc"/>
    <property type="match status" value="1"/>
</dbReference>
<dbReference type="InterPro" id="IPR052020">
    <property type="entry name" value="Cyclic_di-GMP/3'3'-cGAMP_PDE"/>
</dbReference>
<feature type="transmembrane region" description="Helical" evidence="1">
    <location>
        <begin position="142"/>
        <end position="164"/>
    </location>
</feature>
<dbReference type="AlphaFoldDB" id="A0AA37X748"/>
<dbReference type="InterPro" id="IPR000160">
    <property type="entry name" value="GGDEF_dom"/>
</dbReference>
<evidence type="ECO:0000313" key="5">
    <source>
        <dbReference type="EMBL" id="GLV14874.1"/>
    </source>
</evidence>
<organism evidence="5 6">
    <name type="scientific">Alicyclobacillus hesperidum</name>
    <dbReference type="NCBI Taxonomy" id="89784"/>
    <lineage>
        <taxon>Bacteria</taxon>
        <taxon>Bacillati</taxon>
        <taxon>Bacillota</taxon>
        <taxon>Bacilli</taxon>
        <taxon>Bacillales</taxon>
        <taxon>Alicyclobacillaceae</taxon>
        <taxon>Alicyclobacillus</taxon>
    </lineage>
</organism>
<feature type="domain" description="GGDEF" evidence="2">
    <location>
        <begin position="262"/>
        <end position="393"/>
    </location>
</feature>
<dbReference type="PROSITE" id="PS51832">
    <property type="entry name" value="HD_GYP"/>
    <property type="match status" value="1"/>
</dbReference>
<dbReference type="EMBL" id="BSRA01000018">
    <property type="protein sequence ID" value="GLV14874.1"/>
    <property type="molecule type" value="Genomic_DNA"/>
</dbReference>